<dbReference type="GO" id="GO:0008270">
    <property type="term" value="F:zinc ion binding"/>
    <property type="evidence" value="ECO:0007669"/>
    <property type="project" value="InterPro"/>
</dbReference>
<gene>
    <name evidence="4" type="ORF">EYC80_003160</name>
</gene>
<dbReference type="SMART" id="SM00066">
    <property type="entry name" value="GAL4"/>
    <property type="match status" value="1"/>
</dbReference>
<organism evidence="4 5">
    <name type="scientific">Monilinia laxa</name>
    <name type="common">Brown rot fungus</name>
    <name type="synonym">Sclerotinia laxa</name>
    <dbReference type="NCBI Taxonomy" id="61186"/>
    <lineage>
        <taxon>Eukaryota</taxon>
        <taxon>Fungi</taxon>
        <taxon>Dikarya</taxon>
        <taxon>Ascomycota</taxon>
        <taxon>Pezizomycotina</taxon>
        <taxon>Leotiomycetes</taxon>
        <taxon>Helotiales</taxon>
        <taxon>Sclerotiniaceae</taxon>
        <taxon>Monilinia</taxon>
    </lineage>
</organism>
<dbReference type="GO" id="GO:0003677">
    <property type="term" value="F:DNA binding"/>
    <property type="evidence" value="ECO:0007669"/>
    <property type="project" value="InterPro"/>
</dbReference>
<evidence type="ECO:0000313" key="4">
    <source>
        <dbReference type="EMBL" id="KAB8301276.1"/>
    </source>
</evidence>
<name>A0A5N6KCY8_MONLA</name>
<evidence type="ECO:0000256" key="1">
    <source>
        <dbReference type="ARBA" id="ARBA00022723"/>
    </source>
</evidence>
<dbReference type="GO" id="GO:0000981">
    <property type="term" value="F:DNA-binding transcription factor activity, RNA polymerase II-specific"/>
    <property type="evidence" value="ECO:0007669"/>
    <property type="project" value="InterPro"/>
</dbReference>
<dbReference type="InterPro" id="IPR036864">
    <property type="entry name" value="Zn2-C6_fun-type_DNA-bd_sf"/>
</dbReference>
<sequence>MIEIYHDNLSYGEGEKQSYLDIFVSICPKVQAVPADDVGIDVDVDVDADSDGDSDGDIDVGVDVNVDATCLSLVTRGLWLVRKPTPRLPSSLSVTPALYCKIPAILTNILGKPCNMIPTTIMDPRQNKPATRKFLAPPVKVACLECRAARTRCNGKTPCANCSNRGCECVYTASKRGGARRRKKLNSSEARVVQSPPNELLTGPAPVVSLATPGAGLLQRDDQLDFEIDFDFDPNFLGNSEPLTMENAFLPQSMAEGTFNIKLENSVVRTYSNDEDILSAYYVYIHPYFPVLPPPLLHQAVDKMETGVQGPNDILFHSRSNPQFQSASPMTLAISALLSLIPHPDDPNPTSPDSVLLRRNQAQVFAQLAIDGIEIENEMLESIMDPGEALSTQEAHIYRTQIHPQVRLEAESTVALLLLCTYEYAQRGNISKMRKRCGQALISAMDLGLHSKGNDAYEYAESDRRIWWMTYVCVCQGSILSCMAPTILLTDPRFTTPLPTFASDSDAWDVFLEAQRVIATATQFVIDLESALKADSHDLTLWEKMTELEKIVEPLVQAAEKWSYSDVDAMDPSERVVAKSLRLMTRIKLNSARIKIHRYCAFSDMPVFTKKHCDLSSTPATVHGSPRSGCGCNNNLQQATNNLSLSPGVINSPIPDNVSVFDSPILPFSGRFSSKVCMQAAFNIAQSFRALPHSRPFDPRNPSYWTDAKQMKDLPRMMPIFACCAMQSSYAMIMLCHKTLVIKQTSPFEEVLRKKTDKLLFQLHEGIQMILNALENYSTANEALTGMRDQIRMAMDSVAAIQN</sequence>
<dbReference type="InterPro" id="IPR001138">
    <property type="entry name" value="Zn2Cys6_DnaBD"/>
</dbReference>
<dbReference type="CDD" id="cd12148">
    <property type="entry name" value="fungal_TF_MHR"/>
    <property type="match status" value="1"/>
</dbReference>
<dbReference type="AlphaFoldDB" id="A0A5N6KCY8"/>
<dbReference type="Gene3D" id="4.10.240.10">
    <property type="entry name" value="Zn(2)-C6 fungal-type DNA-binding domain"/>
    <property type="match status" value="1"/>
</dbReference>
<dbReference type="PROSITE" id="PS00463">
    <property type="entry name" value="ZN2_CY6_FUNGAL_1"/>
    <property type="match status" value="1"/>
</dbReference>
<dbReference type="EMBL" id="VIGI01000004">
    <property type="protein sequence ID" value="KAB8301276.1"/>
    <property type="molecule type" value="Genomic_DNA"/>
</dbReference>
<dbReference type="PROSITE" id="PS50048">
    <property type="entry name" value="ZN2_CY6_FUNGAL_2"/>
    <property type="match status" value="1"/>
</dbReference>
<dbReference type="OrthoDB" id="2123952at2759"/>
<proteinExistence type="predicted"/>
<dbReference type="PANTHER" id="PTHR47431">
    <property type="entry name" value="ZN(II)2CYS6 TRANSCRIPTION FACTOR (EUROFUNG)-RELATED"/>
    <property type="match status" value="1"/>
</dbReference>
<keyword evidence="5" id="KW-1185">Reference proteome</keyword>
<dbReference type="Pfam" id="PF00172">
    <property type="entry name" value="Zn_clus"/>
    <property type="match status" value="1"/>
</dbReference>
<keyword evidence="1" id="KW-0479">Metal-binding</keyword>
<dbReference type="Pfam" id="PF04082">
    <property type="entry name" value="Fungal_trans"/>
    <property type="match status" value="1"/>
</dbReference>
<dbReference type="GO" id="GO:0006351">
    <property type="term" value="P:DNA-templated transcription"/>
    <property type="evidence" value="ECO:0007669"/>
    <property type="project" value="InterPro"/>
</dbReference>
<reference evidence="4 5" key="1">
    <citation type="submission" date="2019-06" db="EMBL/GenBank/DDBJ databases">
        <title>Genome Sequence of the Brown Rot Fungal Pathogen Monilinia laxa.</title>
        <authorList>
            <person name="De Miccolis Angelini R.M."/>
            <person name="Landi L."/>
            <person name="Abate D."/>
            <person name="Pollastro S."/>
            <person name="Romanazzi G."/>
            <person name="Faretra F."/>
        </authorList>
    </citation>
    <scope>NUCLEOTIDE SEQUENCE [LARGE SCALE GENOMIC DNA]</scope>
    <source>
        <strain evidence="4 5">Mlax316</strain>
    </source>
</reference>
<evidence type="ECO:0000256" key="2">
    <source>
        <dbReference type="ARBA" id="ARBA00023242"/>
    </source>
</evidence>
<protein>
    <recommendedName>
        <fullName evidence="3">Zn(2)-C6 fungal-type domain-containing protein</fullName>
    </recommendedName>
</protein>
<evidence type="ECO:0000259" key="3">
    <source>
        <dbReference type="PROSITE" id="PS50048"/>
    </source>
</evidence>
<comment type="caution">
    <text evidence="4">The sequence shown here is derived from an EMBL/GenBank/DDBJ whole genome shotgun (WGS) entry which is preliminary data.</text>
</comment>
<dbReference type="CDD" id="cd00067">
    <property type="entry name" value="GAL4"/>
    <property type="match status" value="1"/>
</dbReference>
<dbReference type="InterPro" id="IPR007219">
    <property type="entry name" value="XnlR_reg_dom"/>
</dbReference>
<evidence type="ECO:0000313" key="5">
    <source>
        <dbReference type="Proteomes" id="UP000326757"/>
    </source>
</evidence>
<dbReference type="Proteomes" id="UP000326757">
    <property type="component" value="Unassembled WGS sequence"/>
</dbReference>
<keyword evidence="2" id="KW-0539">Nucleus</keyword>
<feature type="domain" description="Zn(2)-C6 fungal-type" evidence="3">
    <location>
        <begin position="142"/>
        <end position="171"/>
    </location>
</feature>
<dbReference type="PANTHER" id="PTHR47431:SF5">
    <property type="entry name" value="ZN(II)2CYS6 TRANSCRIPTION FACTOR (EUROFUNG)"/>
    <property type="match status" value="1"/>
</dbReference>
<dbReference type="SUPFAM" id="SSF57701">
    <property type="entry name" value="Zn2/Cys6 DNA-binding domain"/>
    <property type="match status" value="1"/>
</dbReference>
<accession>A0A5N6KCY8</accession>